<evidence type="ECO:0000256" key="2">
    <source>
        <dbReference type="ARBA" id="ARBA00022989"/>
    </source>
</evidence>
<keyword evidence="1 4" id="KW-0812">Transmembrane</keyword>
<proteinExistence type="predicted"/>
<keyword evidence="2 4" id="KW-1133">Transmembrane helix</keyword>
<dbReference type="Gene3D" id="1.20.1250.20">
    <property type="entry name" value="MFS general substrate transporter like domains"/>
    <property type="match status" value="1"/>
</dbReference>
<dbReference type="SUPFAM" id="SSF103473">
    <property type="entry name" value="MFS general substrate transporter"/>
    <property type="match status" value="1"/>
</dbReference>
<evidence type="ECO:0000313" key="6">
    <source>
        <dbReference type="EMBL" id="CDG95734.1"/>
    </source>
</evidence>
<feature type="transmembrane region" description="Helical" evidence="4">
    <location>
        <begin position="58"/>
        <end position="82"/>
    </location>
</feature>
<feature type="domain" description="Major facilitator superfamily (MFS) profile" evidence="5">
    <location>
        <begin position="1"/>
        <end position="97"/>
    </location>
</feature>
<dbReference type="Proteomes" id="UP000028511">
    <property type="component" value="Unassembled WGS sequence"/>
</dbReference>
<dbReference type="EMBL" id="CBSW010000062">
    <property type="protein sequence ID" value="CDG95734.1"/>
    <property type="molecule type" value="Genomic_DNA"/>
</dbReference>
<evidence type="ECO:0000256" key="3">
    <source>
        <dbReference type="ARBA" id="ARBA00023136"/>
    </source>
</evidence>
<feature type="transmembrane region" description="Helical" evidence="4">
    <location>
        <begin position="27"/>
        <end position="46"/>
    </location>
</feature>
<evidence type="ECO:0000256" key="1">
    <source>
        <dbReference type="ARBA" id="ARBA00022692"/>
    </source>
</evidence>
<keyword evidence="3 4" id="KW-0472">Membrane</keyword>
<dbReference type="InterPro" id="IPR036259">
    <property type="entry name" value="MFS_trans_sf"/>
</dbReference>
<dbReference type="InterPro" id="IPR011701">
    <property type="entry name" value="MFS"/>
</dbReference>
<protein>
    <recommendedName>
        <fullName evidence="5">Major facilitator superfamily (MFS) profile domain-containing protein</fullName>
    </recommendedName>
</protein>
<organism evidence="6">
    <name type="scientific">Xenorhabdus bovienii str. puntauvense</name>
    <dbReference type="NCBI Taxonomy" id="1398201"/>
    <lineage>
        <taxon>Bacteria</taxon>
        <taxon>Pseudomonadati</taxon>
        <taxon>Pseudomonadota</taxon>
        <taxon>Gammaproteobacteria</taxon>
        <taxon>Enterobacterales</taxon>
        <taxon>Morganellaceae</taxon>
        <taxon>Xenorhabdus</taxon>
    </lineage>
</organism>
<dbReference type="AlphaFoldDB" id="A0A077N9P1"/>
<accession>A0A077N9P1</accession>
<gene>
    <name evidence="6" type="ORF">XBP1_1540001</name>
</gene>
<evidence type="ECO:0000256" key="4">
    <source>
        <dbReference type="SAM" id="Phobius"/>
    </source>
</evidence>
<comment type="caution">
    <text evidence="6">The sequence shown here is derived from an EMBL/GenBank/DDBJ whole genome shotgun (WGS) entry which is preliminary data.</text>
</comment>
<sequence length="97" mass="10283">MLVGLIILSIATFACSFAPSLSWLAGLRILQGLVASSFAPIALAYLTEALPVRHRATAIGTMSTSFLVAGIFGQVLAAWMIMLPIVRLSLQDSIHAQ</sequence>
<dbReference type="GO" id="GO:0022857">
    <property type="term" value="F:transmembrane transporter activity"/>
    <property type="evidence" value="ECO:0007669"/>
    <property type="project" value="InterPro"/>
</dbReference>
<dbReference type="PROSITE" id="PS50850">
    <property type="entry name" value="MFS"/>
    <property type="match status" value="1"/>
</dbReference>
<dbReference type="HOGENOM" id="CLU_2345956_0_0_6"/>
<dbReference type="InterPro" id="IPR020846">
    <property type="entry name" value="MFS_dom"/>
</dbReference>
<reference evidence="6" key="1">
    <citation type="submission" date="2013-07" db="EMBL/GenBank/DDBJ databases">
        <title>Sub-species coevolution in mutualistic symbiosis.</title>
        <authorList>
            <person name="Murfin K."/>
            <person name="Klassen J."/>
            <person name="Lee M."/>
            <person name="Forst S."/>
            <person name="Stock P."/>
            <person name="Goodrich-Blair H."/>
        </authorList>
    </citation>
    <scope>NUCLEOTIDE SEQUENCE [LARGE SCALE GENOMIC DNA]</scope>
    <source>
        <strain evidence="6">Puntauvense</strain>
    </source>
</reference>
<name>A0A077N9P1_XENBV</name>
<dbReference type="Pfam" id="PF07690">
    <property type="entry name" value="MFS_1"/>
    <property type="match status" value="1"/>
</dbReference>
<evidence type="ECO:0000259" key="5">
    <source>
        <dbReference type="PROSITE" id="PS50850"/>
    </source>
</evidence>